<dbReference type="EMBL" id="KI687300">
    <property type="protein sequence ID" value="ETK82052.1"/>
    <property type="molecule type" value="Genomic_DNA"/>
</dbReference>
<feature type="region of interest" description="Disordered" evidence="1">
    <location>
        <begin position="1"/>
        <end position="27"/>
    </location>
</feature>
<protein>
    <submittedName>
        <fullName evidence="2">Uncharacterized protein</fullName>
    </submittedName>
</protein>
<accession>W2GGD9</accession>
<reference evidence="2" key="1">
    <citation type="submission" date="2013-11" db="EMBL/GenBank/DDBJ databases">
        <title>The Genome Sequence of Phytophthora parasitica CJ02B3.</title>
        <authorList>
            <consortium name="The Broad Institute Genomics Platform"/>
            <person name="Russ C."/>
            <person name="Tyler B."/>
            <person name="Panabieres F."/>
            <person name="Shan W."/>
            <person name="Tripathy S."/>
            <person name="Grunwald N."/>
            <person name="Machado M."/>
            <person name="Johnson C.S."/>
            <person name="Arredondo F."/>
            <person name="Hong C."/>
            <person name="Coffey M."/>
            <person name="Young S.K."/>
            <person name="Zeng Q."/>
            <person name="Gargeya S."/>
            <person name="Fitzgerald M."/>
            <person name="Abouelleil A."/>
            <person name="Alvarado L."/>
            <person name="Chapman S.B."/>
            <person name="Gainer-Dewar J."/>
            <person name="Goldberg J."/>
            <person name="Griggs A."/>
            <person name="Gujja S."/>
            <person name="Hansen M."/>
            <person name="Howarth C."/>
            <person name="Imamovic A."/>
            <person name="Ireland A."/>
            <person name="Larimer J."/>
            <person name="McCowan C."/>
            <person name="Murphy C."/>
            <person name="Pearson M."/>
            <person name="Poon T.W."/>
            <person name="Priest M."/>
            <person name="Roberts A."/>
            <person name="Saif S."/>
            <person name="Shea T."/>
            <person name="Sykes S."/>
            <person name="Wortman J."/>
            <person name="Nusbaum C."/>
            <person name="Birren B."/>
        </authorList>
    </citation>
    <scope>NUCLEOTIDE SEQUENCE [LARGE SCALE GENOMIC DNA]</scope>
    <source>
        <strain evidence="2">CJ02B3</strain>
    </source>
</reference>
<dbReference type="Proteomes" id="UP000053236">
    <property type="component" value="Unassembled WGS sequence"/>
</dbReference>
<sequence>MMPPMRKAKQRNRTVNSLLPLRSGMPWPKTTPRPCHWYTIQKRR</sequence>
<proteinExistence type="predicted"/>
<feature type="compositionally biased region" description="Basic residues" evidence="1">
    <location>
        <begin position="1"/>
        <end position="12"/>
    </location>
</feature>
<evidence type="ECO:0000313" key="2">
    <source>
        <dbReference type="EMBL" id="ETK82052.1"/>
    </source>
</evidence>
<evidence type="ECO:0000256" key="1">
    <source>
        <dbReference type="SAM" id="MobiDB-lite"/>
    </source>
</evidence>
<dbReference type="AlphaFoldDB" id="W2GGD9"/>
<gene>
    <name evidence="2" type="ORF">L915_12514</name>
</gene>
<organism evidence="2">
    <name type="scientific">Phytophthora nicotianae</name>
    <name type="common">Potato buckeye rot agent</name>
    <name type="synonym">Phytophthora parasitica</name>
    <dbReference type="NCBI Taxonomy" id="4792"/>
    <lineage>
        <taxon>Eukaryota</taxon>
        <taxon>Sar</taxon>
        <taxon>Stramenopiles</taxon>
        <taxon>Oomycota</taxon>
        <taxon>Peronosporomycetes</taxon>
        <taxon>Peronosporales</taxon>
        <taxon>Peronosporaceae</taxon>
        <taxon>Phytophthora</taxon>
    </lineage>
</organism>
<name>W2GGD9_PHYNI</name>